<dbReference type="Proteomes" id="UP000188243">
    <property type="component" value="Chromosome"/>
</dbReference>
<evidence type="ECO:0000313" key="2">
    <source>
        <dbReference type="Proteomes" id="UP000188243"/>
    </source>
</evidence>
<evidence type="ECO:0000313" key="1">
    <source>
        <dbReference type="EMBL" id="AQP98576.1"/>
    </source>
</evidence>
<dbReference type="Gene3D" id="1.10.472.60">
    <property type="entry name" value="putative protein disulfide isomerase domain"/>
    <property type="match status" value="1"/>
</dbReference>
<dbReference type="STRING" id="247523.B0W48_01450"/>
<gene>
    <name evidence="1" type="ORF">B0W48_01450</name>
</gene>
<dbReference type="KEGG" id="paln:B0W48_01450"/>
<dbReference type="PANTHER" id="PTHR13887:SF54">
    <property type="entry name" value="DSBA FAMILY PROTEIN"/>
    <property type="match status" value="1"/>
</dbReference>
<reference evidence="1 2" key="1">
    <citation type="submission" date="2017-02" db="EMBL/GenBank/DDBJ databases">
        <title>Complete genome sequence of the cold-active Pseudoalteromonas aliena strain EH1 isolated from Arctic seawater.</title>
        <authorList>
            <person name="Kim E."/>
            <person name="Heo E."/>
            <person name="Kim H."/>
            <person name="Kim D."/>
        </authorList>
    </citation>
    <scope>NUCLEOTIDE SEQUENCE [LARGE SCALE GENOMIC DNA]</scope>
    <source>
        <strain evidence="1 2">EH1</strain>
    </source>
</reference>
<dbReference type="CDD" id="cd03025">
    <property type="entry name" value="DsbA_FrnE_like"/>
    <property type="match status" value="1"/>
</dbReference>
<dbReference type="Pfam" id="PF13743">
    <property type="entry name" value="Thioredoxin_5"/>
    <property type="match status" value="1"/>
</dbReference>
<dbReference type="Gene3D" id="3.40.30.10">
    <property type="entry name" value="Glutaredoxin"/>
    <property type="match status" value="1"/>
</dbReference>
<protein>
    <submittedName>
        <fullName evidence="1">DsbA family protein</fullName>
    </submittedName>
</protein>
<dbReference type="SUPFAM" id="SSF52833">
    <property type="entry name" value="Thioredoxin-like"/>
    <property type="match status" value="1"/>
</dbReference>
<dbReference type="PANTHER" id="PTHR13887">
    <property type="entry name" value="GLUTATHIONE S-TRANSFERASE KAPPA"/>
    <property type="match status" value="1"/>
</dbReference>
<dbReference type="EMBL" id="CP019628">
    <property type="protein sequence ID" value="AQP98576.1"/>
    <property type="molecule type" value="Genomic_DNA"/>
</dbReference>
<proteinExistence type="predicted"/>
<name>A0A1Q2GTY9_9GAMM</name>
<sequence length="204" mass="23123">MSNSKLIYVHDPMCSWCWGYAPTWLKLKAQLEDNIVVEYKVGGLAPDNQQPMPQNMKDMLESTWYKISAQLGTTFNHDFWRNCQPRRSTYPACRAALIARKSGKEVEMVAAIQHAYYLNAQNPSDECTLIDLAQQIGLNKAQFAEQLTSSAVNTELTQELALVRTLPIHGFPSLVLIHKNKAHPIEISYTDWQLSLAEIDSILN</sequence>
<organism evidence="1 2">
    <name type="scientific">Pseudoalteromonas aliena</name>
    <dbReference type="NCBI Taxonomy" id="247523"/>
    <lineage>
        <taxon>Bacteria</taxon>
        <taxon>Pseudomonadati</taxon>
        <taxon>Pseudomonadota</taxon>
        <taxon>Gammaproteobacteria</taxon>
        <taxon>Alteromonadales</taxon>
        <taxon>Pseudoalteromonadaceae</taxon>
        <taxon>Pseudoalteromonas</taxon>
    </lineage>
</organism>
<accession>A0A1Q2GTY9</accession>
<dbReference type="AlphaFoldDB" id="A0A1Q2GTY9"/>
<dbReference type="InterPro" id="IPR036249">
    <property type="entry name" value="Thioredoxin-like_sf"/>
</dbReference>
<dbReference type="RefSeq" id="WP_077535305.1">
    <property type="nucleotide sequence ID" value="NZ_CANLYY010000020.1"/>
</dbReference>